<evidence type="ECO:0000313" key="2">
    <source>
        <dbReference type="Proteomes" id="UP001056120"/>
    </source>
</evidence>
<dbReference type="EMBL" id="CM042028">
    <property type="protein sequence ID" value="KAI3797722.1"/>
    <property type="molecule type" value="Genomic_DNA"/>
</dbReference>
<name>A0ACB9HPI8_9ASTR</name>
<reference evidence="1 2" key="2">
    <citation type="journal article" date="2022" name="Mol. Ecol. Resour.">
        <title>The genomes of chicory, endive, great burdock and yacon provide insights into Asteraceae paleo-polyploidization history and plant inulin production.</title>
        <authorList>
            <person name="Fan W."/>
            <person name="Wang S."/>
            <person name="Wang H."/>
            <person name="Wang A."/>
            <person name="Jiang F."/>
            <person name="Liu H."/>
            <person name="Zhao H."/>
            <person name="Xu D."/>
            <person name="Zhang Y."/>
        </authorList>
    </citation>
    <scope>NUCLEOTIDE SEQUENCE [LARGE SCALE GENOMIC DNA]</scope>
    <source>
        <strain evidence="2">cv. Yunnan</strain>
        <tissue evidence="1">Leaves</tissue>
    </source>
</reference>
<dbReference type="Proteomes" id="UP001056120">
    <property type="component" value="Linkage Group LG11"/>
</dbReference>
<comment type="caution">
    <text evidence="1">The sequence shown here is derived from an EMBL/GenBank/DDBJ whole genome shotgun (WGS) entry which is preliminary data.</text>
</comment>
<proteinExistence type="predicted"/>
<gene>
    <name evidence="1" type="ORF">L1987_32985</name>
</gene>
<sequence>MMPKWRQLEVILGMDWLNQYQAQIDCDQKTVKIKKPYGEYALTQKAVIFEWGSNQEEAFNILKEKLSHEPILALPKGNDDFVIYCDASWTSLGCVLMQQDKVIAYASRQLKIHEKNYTTHDLELGAIVFALKIRRHYLYATDALSQKEQSKPIRVKALRLDLKLDLMEQIKEIHPKALEEENIKKKRMVGKQKLLIKGKDGIMRFDQRIWIPKLGDIQEKVMDEAHNQDIPCILVQTKCTKI</sequence>
<keyword evidence="2" id="KW-1185">Reference proteome</keyword>
<organism evidence="1 2">
    <name type="scientific">Smallanthus sonchifolius</name>
    <dbReference type="NCBI Taxonomy" id="185202"/>
    <lineage>
        <taxon>Eukaryota</taxon>
        <taxon>Viridiplantae</taxon>
        <taxon>Streptophyta</taxon>
        <taxon>Embryophyta</taxon>
        <taxon>Tracheophyta</taxon>
        <taxon>Spermatophyta</taxon>
        <taxon>Magnoliopsida</taxon>
        <taxon>eudicotyledons</taxon>
        <taxon>Gunneridae</taxon>
        <taxon>Pentapetalae</taxon>
        <taxon>asterids</taxon>
        <taxon>campanulids</taxon>
        <taxon>Asterales</taxon>
        <taxon>Asteraceae</taxon>
        <taxon>Asteroideae</taxon>
        <taxon>Heliantheae alliance</taxon>
        <taxon>Millerieae</taxon>
        <taxon>Smallanthus</taxon>
    </lineage>
</organism>
<evidence type="ECO:0000313" key="1">
    <source>
        <dbReference type="EMBL" id="KAI3797722.1"/>
    </source>
</evidence>
<accession>A0ACB9HPI8</accession>
<protein>
    <submittedName>
        <fullName evidence="1">Uncharacterized protein</fullName>
    </submittedName>
</protein>
<reference evidence="2" key="1">
    <citation type="journal article" date="2022" name="Mol. Ecol. Resour.">
        <title>The genomes of chicory, endive, great burdock and yacon provide insights into Asteraceae palaeo-polyploidization history and plant inulin production.</title>
        <authorList>
            <person name="Fan W."/>
            <person name="Wang S."/>
            <person name="Wang H."/>
            <person name="Wang A."/>
            <person name="Jiang F."/>
            <person name="Liu H."/>
            <person name="Zhao H."/>
            <person name="Xu D."/>
            <person name="Zhang Y."/>
        </authorList>
    </citation>
    <scope>NUCLEOTIDE SEQUENCE [LARGE SCALE GENOMIC DNA]</scope>
    <source>
        <strain evidence="2">cv. Yunnan</strain>
    </source>
</reference>